<dbReference type="SMART" id="SM00233">
    <property type="entry name" value="PH"/>
    <property type="match status" value="1"/>
</dbReference>
<feature type="region of interest" description="Disordered" evidence="1">
    <location>
        <begin position="1"/>
        <end position="75"/>
    </location>
</feature>
<dbReference type="GO" id="GO:0005085">
    <property type="term" value="F:guanyl-nucleotide exchange factor activity"/>
    <property type="evidence" value="ECO:0007669"/>
    <property type="project" value="InterPro"/>
</dbReference>
<dbReference type="Gene3D" id="2.30.29.30">
    <property type="entry name" value="Pleckstrin-homology domain (PH domain)/Phosphotyrosine-binding domain (PTB)"/>
    <property type="match status" value="1"/>
</dbReference>
<feature type="compositionally biased region" description="Polar residues" evidence="1">
    <location>
        <begin position="696"/>
        <end position="710"/>
    </location>
</feature>
<keyword evidence="4" id="KW-1185">Reference proteome</keyword>
<dbReference type="Proteomes" id="UP000515150">
    <property type="component" value="Chromosome 16"/>
</dbReference>
<evidence type="ECO:0000256" key="1">
    <source>
        <dbReference type="SAM" id="MobiDB-lite"/>
    </source>
</evidence>
<dbReference type="CDD" id="cd00160">
    <property type="entry name" value="RhoGEF"/>
    <property type="match status" value="1"/>
</dbReference>
<dbReference type="GO" id="GO:0043542">
    <property type="term" value="P:endothelial cell migration"/>
    <property type="evidence" value="ECO:0007669"/>
    <property type="project" value="TreeGrafter"/>
</dbReference>
<dbReference type="SUPFAM" id="SSF48065">
    <property type="entry name" value="DBL homology domain (DH-domain)"/>
    <property type="match status" value="1"/>
</dbReference>
<feature type="region of interest" description="Disordered" evidence="1">
    <location>
        <begin position="764"/>
        <end position="804"/>
    </location>
</feature>
<dbReference type="AlphaFoldDB" id="A0A6P7KQD7"/>
<dbReference type="CTD" id="55200"/>
<feature type="compositionally biased region" description="Acidic residues" evidence="1">
    <location>
        <begin position="618"/>
        <end position="627"/>
    </location>
</feature>
<dbReference type="PANTHER" id="PTHR13217:SF10">
    <property type="entry name" value="PLECKSTRIN HOMOLOGY DOMAIN-CONTAINING FAMILY G MEMBER 6 ISOFORM X1"/>
    <property type="match status" value="1"/>
</dbReference>
<dbReference type="KEGG" id="bspl:114842903"/>
<dbReference type="InterPro" id="IPR001849">
    <property type="entry name" value="PH_domain"/>
</dbReference>
<dbReference type="InterPro" id="IPR011993">
    <property type="entry name" value="PH-like_dom_sf"/>
</dbReference>
<reference evidence="5" key="1">
    <citation type="submission" date="2025-08" db="UniProtKB">
        <authorList>
            <consortium name="RefSeq"/>
        </authorList>
    </citation>
    <scope>IDENTIFICATION</scope>
</reference>
<feature type="region of interest" description="Disordered" evidence="1">
    <location>
        <begin position="618"/>
        <end position="710"/>
    </location>
</feature>
<dbReference type="PANTHER" id="PTHR13217">
    <property type="entry name" value="PLECKSTRIN HOMOLOGY DOMAIN-CONTAINING FAMILY G MEMBER 7"/>
    <property type="match status" value="1"/>
</dbReference>
<dbReference type="SUPFAM" id="SSF50729">
    <property type="entry name" value="PH domain-like"/>
    <property type="match status" value="1"/>
</dbReference>
<feature type="domain" description="DH" evidence="3">
    <location>
        <begin position="169"/>
        <end position="361"/>
    </location>
</feature>
<dbReference type="RefSeq" id="XP_028984773.1">
    <property type="nucleotide sequence ID" value="XM_029128940.2"/>
</dbReference>
<dbReference type="GO" id="GO:0007266">
    <property type="term" value="P:Rho protein signal transduction"/>
    <property type="evidence" value="ECO:0007669"/>
    <property type="project" value="TreeGrafter"/>
</dbReference>
<feature type="compositionally biased region" description="Polar residues" evidence="1">
    <location>
        <begin position="642"/>
        <end position="677"/>
    </location>
</feature>
<dbReference type="PROSITE" id="PS50010">
    <property type="entry name" value="DH_2"/>
    <property type="match status" value="1"/>
</dbReference>
<dbReference type="PROSITE" id="PS50003">
    <property type="entry name" value="PH_DOMAIN"/>
    <property type="match status" value="1"/>
</dbReference>
<evidence type="ECO:0000313" key="4">
    <source>
        <dbReference type="Proteomes" id="UP000515150"/>
    </source>
</evidence>
<dbReference type="SMART" id="SM00325">
    <property type="entry name" value="RhoGEF"/>
    <property type="match status" value="1"/>
</dbReference>
<dbReference type="Pfam" id="PF00621">
    <property type="entry name" value="RhoGEF"/>
    <property type="match status" value="1"/>
</dbReference>
<dbReference type="GO" id="GO:0005886">
    <property type="term" value="C:plasma membrane"/>
    <property type="evidence" value="ECO:0007669"/>
    <property type="project" value="TreeGrafter"/>
</dbReference>
<dbReference type="CDD" id="cd13244">
    <property type="entry name" value="PH_PLEKHG5_G6"/>
    <property type="match status" value="1"/>
</dbReference>
<dbReference type="GO" id="GO:0030424">
    <property type="term" value="C:axon"/>
    <property type="evidence" value="ECO:0007669"/>
    <property type="project" value="TreeGrafter"/>
</dbReference>
<accession>A0A6P7KQD7</accession>
<evidence type="ECO:0000313" key="5">
    <source>
        <dbReference type="RefSeq" id="XP_028984773.1"/>
    </source>
</evidence>
<evidence type="ECO:0000259" key="3">
    <source>
        <dbReference type="PROSITE" id="PS50010"/>
    </source>
</evidence>
<dbReference type="InterPro" id="IPR000219">
    <property type="entry name" value="DH_dom"/>
</dbReference>
<name>A0A6P7KQD7_BETSP</name>
<evidence type="ECO:0000259" key="2">
    <source>
        <dbReference type="PROSITE" id="PS50003"/>
    </source>
</evidence>
<feature type="region of interest" description="Disordered" evidence="1">
    <location>
        <begin position="817"/>
        <end position="860"/>
    </location>
</feature>
<dbReference type="Gene3D" id="1.20.900.10">
    <property type="entry name" value="Dbl homology (DH) domain"/>
    <property type="match status" value="1"/>
</dbReference>
<dbReference type="InterPro" id="IPR040181">
    <property type="entry name" value="PKHG5/7"/>
</dbReference>
<dbReference type="GeneID" id="114842903"/>
<feature type="compositionally biased region" description="Basic and acidic residues" evidence="1">
    <location>
        <begin position="18"/>
        <end position="40"/>
    </location>
</feature>
<dbReference type="InterPro" id="IPR035899">
    <property type="entry name" value="DBL_dom_sf"/>
</dbReference>
<sequence>MDPTKPSLHVNSGGGHESSMEDKWQDTVDGERDQEGREPDVVNGTTAAAEVNNHHKGAADKHKFSTIGHQKRTRQKLVTDFGTVSKGSSAGGKPRAALRQALFNQGGSDKNLPSEDRGQLDALKRALQAYAVPASLKWSWREHSQGTTLEKNWTELVHSHSTLAKVQRHQQEALWEFVHTELTYINKLIIIKDLVIAALVHLRQRGFLLEVTPEQLFSNLPAVLSAHQLFWQEVVHPMLQEVRRTGRPFDPLMLEAGCLQFHQRFDAYKHYCLEEDNNLEFSRKQMENNPHFQTYIQWVETHPQCDRMRLGDMQAKPHQRITKYPLLLKAVLRSTQDPRTQRTLRAMLSSVNRFLTSINDYLRVKDEELALSISAQRVEGYVVEGISEEIDKHVKEICQFELTSPISGLGPSVVRKLLLEGNLKLRGRKDNKLEVVALLFSDVLLMTKAQKKGERLKVVRPPLALDRTQCVALKDGSSFILVEVGELHCAMTVYAFTASTPESCSLWTSSIQQATETLRGLRATEARRQMETWKRLQPEAQVVPEADGEDSDTETESLTESEKLTLEALEIPLVTDGVDEMEEEEEMVVDSVSPGNTVCLLRGAPAGGQTILVEDLPDVDYPTDEDSSSQPDAPSWELLYPRQTTTRRNSDSPLGSHNTRRNSSNSEPGDMGTSNGTWRPHRHLRSPGLERKRPVSTLQGQVSNRGSSETVAASHNSFSFNNDSDFNLNAKRTPLGQSLGSHRVLKLGSLKPNQGMFWSMHDSQTLSDPNSASRMSHQRGAVMSTSPQERDTQTEPYLNEHPSILEGLLERAKDRERNGFKPDHRPKMADQSSRYPPLSPARYTARSPSASDGDSEGAEKEVKLVRRGAASVSMKWKEQLVDEDSDERENSVALVDGVNVDWTGWCFDDNEVMCMYHVEGDGLLEDINRSLYHLYIPQLSGHEEGECSQV</sequence>
<feature type="compositionally biased region" description="Polar residues" evidence="1">
    <location>
        <begin position="764"/>
        <end position="775"/>
    </location>
</feature>
<feature type="region of interest" description="Disordered" evidence="1">
    <location>
        <begin position="534"/>
        <end position="561"/>
    </location>
</feature>
<feature type="compositionally biased region" description="Basic and acidic residues" evidence="1">
    <location>
        <begin position="817"/>
        <end position="828"/>
    </location>
</feature>
<feature type="domain" description="PH" evidence="2">
    <location>
        <begin position="416"/>
        <end position="516"/>
    </location>
</feature>
<dbReference type="OrthoDB" id="660555at2759"/>
<proteinExistence type="predicted"/>
<organism evidence="4 5">
    <name type="scientific">Betta splendens</name>
    <name type="common">Siamese fighting fish</name>
    <dbReference type="NCBI Taxonomy" id="158456"/>
    <lineage>
        <taxon>Eukaryota</taxon>
        <taxon>Metazoa</taxon>
        <taxon>Chordata</taxon>
        <taxon>Craniata</taxon>
        <taxon>Vertebrata</taxon>
        <taxon>Euteleostomi</taxon>
        <taxon>Actinopterygii</taxon>
        <taxon>Neopterygii</taxon>
        <taxon>Teleostei</taxon>
        <taxon>Neoteleostei</taxon>
        <taxon>Acanthomorphata</taxon>
        <taxon>Anabantaria</taxon>
        <taxon>Anabantiformes</taxon>
        <taxon>Anabantoidei</taxon>
        <taxon>Osphronemidae</taxon>
        <taxon>Betta</taxon>
    </lineage>
</organism>
<dbReference type="InParanoid" id="A0A6P7KQD7"/>
<gene>
    <name evidence="5" type="primary">plekhg6</name>
</gene>
<protein>
    <submittedName>
        <fullName evidence="5">Pleckstrin homology domain-containing family G member 6</fullName>
    </submittedName>
</protein>
<feature type="compositionally biased region" description="Acidic residues" evidence="1">
    <location>
        <begin position="546"/>
        <end position="559"/>
    </location>
</feature>
<dbReference type="GO" id="GO:0030139">
    <property type="term" value="C:endocytic vesicle"/>
    <property type="evidence" value="ECO:0007669"/>
    <property type="project" value="TreeGrafter"/>
</dbReference>